<protein>
    <submittedName>
        <fullName evidence="2">Protein takeout</fullName>
    </submittedName>
</protein>
<reference evidence="1" key="1">
    <citation type="submission" date="2025-05" db="UniProtKB">
        <authorList>
            <consortium name="RefSeq"/>
        </authorList>
    </citation>
    <scope>NUCLEOTIDE SEQUENCE [LARGE SCALE GENOMIC DNA]</scope>
</reference>
<proteinExistence type="predicted"/>
<organism evidence="1 2">
    <name type="scientific">Bactrocera dorsalis</name>
    <name type="common">Oriental fruit fly</name>
    <name type="synonym">Dacus dorsalis</name>
    <dbReference type="NCBI Taxonomy" id="27457"/>
    <lineage>
        <taxon>Eukaryota</taxon>
        <taxon>Metazoa</taxon>
        <taxon>Ecdysozoa</taxon>
        <taxon>Arthropoda</taxon>
        <taxon>Hexapoda</taxon>
        <taxon>Insecta</taxon>
        <taxon>Pterygota</taxon>
        <taxon>Neoptera</taxon>
        <taxon>Endopterygota</taxon>
        <taxon>Diptera</taxon>
        <taxon>Brachycera</taxon>
        <taxon>Muscomorpha</taxon>
        <taxon>Tephritoidea</taxon>
        <taxon>Tephritidae</taxon>
        <taxon>Bactrocera</taxon>
        <taxon>Bactrocera</taxon>
    </lineage>
</organism>
<accession>A0ABM3J1U5</accession>
<dbReference type="InterPro" id="IPR038606">
    <property type="entry name" value="To_sf"/>
</dbReference>
<dbReference type="SMART" id="SM00700">
    <property type="entry name" value="JHBP"/>
    <property type="match status" value="1"/>
</dbReference>
<dbReference type="Pfam" id="PF06585">
    <property type="entry name" value="JHBP"/>
    <property type="match status" value="1"/>
</dbReference>
<dbReference type="Gene3D" id="3.15.10.30">
    <property type="entry name" value="Haemolymph juvenile hormone binding protein"/>
    <property type="match status" value="1"/>
</dbReference>
<name>A0ABM3J1U5_BACDO</name>
<evidence type="ECO:0000313" key="2">
    <source>
        <dbReference type="RefSeq" id="XP_049303197.1"/>
    </source>
</evidence>
<dbReference type="PANTHER" id="PTHR11008">
    <property type="entry name" value="PROTEIN TAKEOUT-LIKE PROTEIN"/>
    <property type="match status" value="1"/>
</dbReference>
<keyword evidence="1" id="KW-1185">Reference proteome</keyword>
<dbReference type="RefSeq" id="XP_049303197.1">
    <property type="nucleotide sequence ID" value="XM_049447240.1"/>
</dbReference>
<dbReference type="InterPro" id="IPR010562">
    <property type="entry name" value="Haemolymph_juvenile_hormone-bd"/>
</dbReference>
<evidence type="ECO:0000313" key="1">
    <source>
        <dbReference type="Proteomes" id="UP001652620"/>
    </source>
</evidence>
<gene>
    <name evidence="2" type="primary">LOC125776212</name>
</gene>
<dbReference type="Proteomes" id="UP001652620">
    <property type="component" value="Chromosome 2"/>
</dbReference>
<sequence length="269" mass="30536">MVLEYSSIRNLASKMQLCTCLMLLTTYSGVVLAGPSFEKERAQLPSFVKICRRSDPNLDVCARNSLLGMRELLHYGIPELFIPPITPLVVPEIRMDQDSGAIYLHSTFKDITVNGLANFTLNELHINPQKMRMTLMMSVPNVTMNAKYKMQGKIMMMPLMGEGDFKANFSNVELSTVINAERYTRKERLYAKVKDVTVKYKLGKADLHLSNLFNGDHALGERMNTFVNENWDSLSSELRPLLETSMSDIVRASAEKIFDTYSFDDLLPE</sequence>
<reference evidence="2" key="2">
    <citation type="submission" date="2025-08" db="UniProtKB">
        <authorList>
            <consortium name="RefSeq"/>
        </authorList>
    </citation>
    <scope>IDENTIFICATION</scope>
    <source>
        <tissue evidence="2">Adult</tissue>
    </source>
</reference>
<dbReference type="PANTHER" id="PTHR11008:SF32">
    <property type="entry name" value="CIRCADIAN CLOCK-CONTROLLED PROTEIN DAYWAKE-RELATED"/>
    <property type="match status" value="1"/>
</dbReference>
<dbReference type="GeneID" id="125776212"/>